<protein>
    <recommendedName>
        <fullName evidence="6">DUF2911 domain-containing protein</fullName>
    </recommendedName>
</protein>
<keyword evidence="1" id="KW-0732">Signal</keyword>
<reference evidence="2 5" key="1">
    <citation type="submission" date="2021-11" db="EMBL/GenBank/DDBJ databases">
        <title>Draft genome sequence of Capnocytophaga sp. strain KC07075 isolated from cat oral cavity.</title>
        <authorList>
            <person name="Suzuki M."/>
            <person name="Imaoka K."/>
            <person name="Kimura M."/>
            <person name="Morikawa S."/>
            <person name="Maeda K."/>
        </authorList>
    </citation>
    <scope>NUCLEOTIDE SEQUENCE</scope>
    <source>
        <strain evidence="2">KC07075</strain>
        <strain evidence="3 5">KC07079</strain>
    </source>
</reference>
<evidence type="ECO:0000313" key="3">
    <source>
        <dbReference type="EMBL" id="GJM53848.1"/>
    </source>
</evidence>
<dbReference type="InterPro" id="IPR011990">
    <property type="entry name" value="TPR-like_helical_dom_sf"/>
</dbReference>
<dbReference type="Pfam" id="PF11138">
    <property type="entry name" value="DUF2911"/>
    <property type="match status" value="1"/>
</dbReference>
<keyword evidence="5" id="KW-1185">Reference proteome</keyword>
<feature type="chain" id="PRO_5043528764" description="DUF2911 domain-containing protein" evidence="1">
    <location>
        <begin position="20"/>
        <end position="281"/>
    </location>
</feature>
<name>A0AAV5AY66_9FLAO</name>
<dbReference type="RefSeq" id="WP_264847591.1">
    <property type="nucleotide sequence ID" value="NZ_BPMA01000065.1"/>
</dbReference>
<dbReference type="PROSITE" id="PS51257">
    <property type="entry name" value="PROKAR_LIPOPROTEIN"/>
    <property type="match status" value="1"/>
</dbReference>
<dbReference type="EMBL" id="BQKA01000024">
    <property type="protein sequence ID" value="GJM50331.1"/>
    <property type="molecule type" value="Genomic_DNA"/>
</dbReference>
<evidence type="ECO:0000256" key="1">
    <source>
        <dbReference type="SAM" id="SignalP"/>
    </source>
</evidence>
<dbReference type="Proteomes" id="UP001208692">
    <property type="component" value="Unassembled WGS sequence"/>
</dbReference>
<evidence type="ECO:0000313" key="4">
    <source>
        <dbReference type="Proteomes" id="UP001207736"/>
    </source>
</evidence>
<evidence type="ECO:0008006" key="6">
    <source>
        <dbReference type="Google" id="ProtNLM"/>
    </source>
</evidence>
<dbReference type="InterPro" id="IPR021314">
    <property type="entry name" value="DUF2911"/>
</dbReference>
<evidence type="ECO:0000313" key="5">
    <source>
        <dbReference type="Proteomes" id="UP001208692"/>
    </source>
</evidence>
<accession>A0AAV5AY66</accession>
<comment type="caution">
    <text evidence="2">The sequence shown here is derived from an EMBL/GenBank/DDBJ whole genome shotgun (WGS) entry which is preliminary data.</text>
</comment>
<feature type="signal peptide" evidence="1">
    <location>
        <begin position="1"/>
        <end position="19"/>
    </location>
</feature>
<dbReference type="Proteomes" id="UP001207736">
    <property type="component" value="Unassembled WGS sequence"/>
</dbReference>
<evidence type="ECO:0000313" key="2">
    <source>
        <dbReference type="EMBL" id="GJM50331.1"/>
    </source>
</evidence>
<dbReference type="AlphaFoldDB" id="A0AAV5AY66"/>
<organism evidence="2 4">
    <name type="scientific">Capnocytophaga catalasegens</name>
    <dbReference type="NCBI Taxonomy" id="1004260"/>
    <lineage>
        <taxon>Bacteria</taxon>
        <taxon>Pseudomonadati</taxon>
        <taxon>Bacteroidota</taxon>
        <taxon>Flavobacteriia</taxon>
        <taxon>Flavobacteriales</taxon>
        <taxon>Flavobacteriaceae</taxon>
        <taxon>Capnocytophaga</taxon>
    </lineage>
</organism>
<gene>
    <name evidence="2" type="ORF">RCZ15_13040</name>
    <name evidence="3" type="ORF">RCZ16_21640</name>
</gene>
<dbReference type="EMBL" id="BQKB01000050">
    <property type="protein sequence ID" value="GJM53848.1"/>
    <property type="molecule type" value="Genomic_DNA"/>
</dbReference>
<dbReference type="SUPFAM" id="SSF48452">
    <property type="entry name" value="TPR-like"/>
    <property type="match status" value="1"/>
</dbReference>
<proteinExistence type="predicted"/>
<dbReference type="Gene3D" id="1.25.40.10">
    <property type="entry name" value="Tetratricopeptide repeat domain"/>
    <property type="match status" value="1"/>
</dbReference>
<sequence length="281" mass="32363">MKKSILIISLLAFGCYSYAQVKTPQASLAAKVEQVVGLTDVEVEYVRPAKKEREIFGSLVPYGRLWRTGANENTTIEFSEDIVISEKTLPKGKYALYTKPEADQWTIFFYKENKNWGLPKVWNEAQVALQTRVIPSEYSIQTEYFTIEVTPIDNDNGVINLIWDKTLVQIPFKTFTRQQALASIEQELNEKSTSREYFNAGTYYFTSKEDVNRALEYVDKAISMEQDVPYYMLRQKSLILAKLGKRREAIKVAEESLKKAQAAGNTDYVKLNQDSINEWKR</sequence>